<dbReference type="AlphaFoldDB" id="W1N2E5"/>
<dbReference type="SMART" id="SM01003">
    <property type="entry name" value="AlaDh_PNT_N"/>
    <property type="match status" value="1"/>
</dbReference>
<evidence type="ECO:0000256" key="7">
    <source>
        <dbReference type="PIRSR" id="PIRSR000183-2"/>
    </source>
</evidence>
<evidence type="ECO:0000256" key="8">
    <source>
        <dbReference type="PIRSR" id="PIRSR000183-3"/>
    </source>
</evidence>
<keyword evidence="12" id="KW-1185">Reference proteome</keyword>
<dbReference type="Pfam" id="PF01262">
    <property type="entry name" value="AlaDh_PNT_C"/>
    <property type="match status" value="1"/>
</dbReference>
<dbReference type="PANTHER" id="PTHR42795:SF1">
    <property type="entry name" value="ALANINE DEHYDROGENASE"/>
    <property type="match status" value="1"/>
</dbReference>
<keyword evidence="8" id="KW-0547">Nucleotide-binding</keyword>
<keyword evidence="3 5" id="KW-0560">Oxidoreductase</keyword>
<evidence type="ECO:0000256" key="6">
    <source>
        <dbReference type="PIRSR" id="PIRSR000183-1"/>
    </source>
</evidence>
<dbReference type="GO" id="GO:0005886">
    <property type="term" value="C:plasma membrane"/>
    <property type="evidence" value="ECO:0007669"/>
    <property type="project" value="TreeGrafter"/>
</dbReference>
<dbReference type="InterPro" id="IPR007886">
    <property type="entry name" value="AlaDH/PNT_N"/>
</dbReference>
<dbReference type="PATRIC" id="fig|1178482.3.peg.2847"/>
<keyword evidence="4 5" id="KW-0520">NAD</keyword>
<dbReference type="GO" id="GO:0000166">
    <property type="term" value="F:nucleotide binding"/>
    <property type="evidence" value="ECO:0007669"/>
    <property type="project" value="UniProtKB-KW"/>
</dbReference>
<dbReference type="InterPro" id="IPR008143">
    <property type="entry name" value="Ala_DH/PNT_CS2"/>
</dbReference>
<evidence type="ECO:0000313" key="12">
    <source>
        <dbReference type="Proteomes" id="UP000019113"/>
    </source>
</evidence>
<gene>
    <name evidence="11" type="ORF">BJB45_01135</name>
</gene>
<feature type="binding site" evidence="8">
    <location>
        <position position="203"/>
    </location>
    <ligand>
        <name>NAD(+)</name>
        <dbReference type="ChEBI" id="CHEBI:57540"/>
    </ligand>
</feature>
<sequence length="371" mass="38478">MRIGVPGEIKNHEYRVALTPSGARELVDRGHTVVVQQGAGDGAGFADSAYEAAGASIEADVAALWDGAELILKVKEPQAEEVARLKPEHTLFTYLHLAAEQQLTQGLIDSGATCIAYETISAVQGGLPLLAPMSTVAGRMAVQAGAHSLEKAQGGAGVLLPGVPGVAPARVTVIGGGVVGENAARMALGLGAEVTVLDRSIPRLETLDDRYQGRMKTVFSTADAVEEAARESDLIIGAVLVPGAAAPKLITREMLSLMKPGAVLVDVAIDQGGCFETSRPTTHAEPTYIVDGVVHYCVANMPGAVARTSTQALTNATQPFVVALANKGWRKALQDDIHFAAGLNVHAGKVTYAAVAEAFGMDHVPVATLLN</sequence>
<proteinExistence type="inferred from homology"/>
<feature type="binding site" evidence="8">
    <location>
        <begin position="267"/>
        <end position="270"/>
    </location>
    <ligand>
        <name>NAD(+)</name>
        <dbReference type="ChEBI" id="CHEBI:57540"/>
    </ligand>
</feature>
<evidence type="ECO:0000256" key="3">
    <source>
        <dbReference type="ARBA" id="ARBA00023002"/>
    </source>
</evidence>
<feature type="binding site" evidence="8">
    <location>
        <position position="198"/>
    </location>
    <ligand>
        <name>NAD(+)</name>
        <dbReference type="ChEBI" id="CHEBI:57540"/>
    </ligand>
</feature>
<feature type="binding site" evidence="8">
    <location>
        <position position="134"/>
    </location>
    <ligand>
        <name>NAD(+)</name>
        <dbReference type="ChEBI" id="CHEBI:57540"/>
    </ligand>
</feature>
<evidence type="ECO:0000256" key="4">
    <source>
        <dbReference type="ARBA" id="ARBA00023027"/>
    </source>
</evidence>
<evidence type="ECO:0000259" key="9">
    <source>
        <dbReference type="SMART" id="SM01002"/>
    </source>
</evidence>
<evidence type="ECO:0000256" key="2">
    <source>
        <dbReference type="ARBA" id="ARBA00012897"/>
    </source>
</evidence>
<dbReference type="Gene3D" id="3.40.50.720">
    <property type="entry name" value="NAD(P)-binding Rossmann-like Domain"/>
    <property type="match status" value="2"/>
</dbReference>
<feature type="binding site" evidence="8">
    <location>
        <position position="220"/>
    </location>
    <ligand>
        <name>NAD(+)</name>
        <dbReference type="ChEBI" id="CHEBI:57540"/>
    </ligand>
</feature>
<dbReference type="Proteomes" id="UP000019113">
    <property type="component" value="Unassembled WGS sequence"/>
</dbReference>
<evidence type="ECO:0000256" key="1">
    <source>
        <dbReference type="ARBA" id="ARBA00005689"/>
    </source>
</evidence>
<dbReference type="InterPro" id="IPR008141">
    <property type="entry name" value="Ala_DH"/>
</dbReference>
<dbReference type="eggNOG" id="COG0686">
    <property type="taxonomic scope" value="Bacteria"/>
</dbReference>
<dbReference type="PROSITE" id="PS00837">
    <property type="entry name" value="ALADH_PNT_2"/>
    <property type="match status" value="1"/>
</dbReference>
<dbReference type="GO" id="GO:0042853">
    <property type="term" value="P:L-alanine catabolic process"/>
    <property type="evidence" value="ECO:0007669"/>
    <property type="project" value="InterPro"/>
</dbReference>
<protein>
    <recommendedName>
        <fullName evidence="2 5">Alanine dehydrogenase</fullName>
        <ecNumber evidence="2 5">1.4.1.1</ecNumber>
    </recommendedName>
</protein>
<dbReference type="NCBIfam" id="TIGR00518">
    <property type="entry name" value="alaDH"/>
    <property type="match status" value="1"/>
</dbReference>
<dbReference type="STRING" id="1178482.AR456_02690"/>
<dbReference type="KEGG" id="hhu:AR456_02690"/>
<dbReference type="GO" id="GO:0000286">
    <property type="term" value="F:alanine dehydrogenase activity"/>
    <property type="evidence" value="ECO:0007669"/>
    <property type="project" value="UniProtKB-UniRule"/>
</dbReference>
<dbReference type="RefSeq" id="WP_021819797.1">
    <property type="nucleotide sequence ID" value="NZ_AVBC01000039.1"/>
</dbReference>
<dbReference type="OrthoDB" id="9804592at2"/>
<dbReference type="Pfam" id="PF05222">
    <property type="entry name" value="AlaDh_PNT_N"/>
    <property type="match status" value="1"/>
</dbReference>
<feature type="binding site" evidence="8">
    <location>
        <begin position="298"/>
        <end position="301"/>
    </location>
    <ligand>
        <name>NAD(+)</name>
        <dbReference type="ChEBI" id="CHEBI:57540"/>
    </ligand>
</feature>
<reference evidence="11 12" key="1">
    <citation type="submission" date="2013-08" db="EMBL/GenBank/DDBJ databases">
        <title>draft genome of Halomonas huanghegensis, strain BJGMM-B45T.</title>
        <authorList>
            <person name="Miao C."/>
            <person name="Wan Y."/>
            <person name="Jin W."/>
        </authorList>
    </citation>
    <scope>NUCLEOTIDE SEQUENCE [LARGE SCALE GENOMIC DNA]</scope>
    <source>
        <strain evidence="11 12">BJGMM-B45</strain>
    </source>
</reference>
<feature type="binding site" evidence="7">
    <location>
        <position position="75"/>
    </location>
    <ligand>
        <name>substrate</name>
    </ligand>
</feature>
<dbReference type="FunFam" id="3.40.50.720:FF:000049">
    <property type="entry name" value="Alanine dehydrogenase"/>
    <property type="match status" value="1"/>
</dbReference>
<feature type="domain" description="Alanine dehydrogenase/pyridine nucleotide transhydrogenase NAD(H)-binding" evidence="9">
    <location>
        <begin position="149"/>
        <end position="297"/>
    </location>
</feature>
<feature type="binding site" evidence="8">
    <location>
        <position position="279"/>
    </location>
    <ligand>
        <name>NAD(+)</name>
        <dbReference type="ChEBI" id="CHEBI:57540"/>
    </ligand>
</feature>
<dbReference type="SUPFAM" id="SSF51735">
    <property type="entry name" value="NAD(P)-binding Rossmann-fold domains"/>
    <property type="match status" value="1"/>
</dbReference>
<feature type="active site" description="Proton donor/acceptor" evidence="6">
    <location>
        <position position="96"/>
    </location>
</feature>
<feature type="domain" description="Alanine dehydrogenase/pyridine nucleotide transhydrogenase N-terminal" evidence="10">
    <location>
        <begin position="4"/>
        <end position="137"/>
    </location>
</feature>
<comment type="similarity">
    <text evidence="1 5">Belongs to the AlaDH/PNT family.</text>
</comment>
<accession>W1N2E5</accession>
<evidence type="ECO:0000256" key="5">
    <source>
        <dbReference type="PIRNR" id="PIRNR000183"/>
    </source>
</evidence>
<dbReference type="PIRSF" id="PIRSF000183">
    <property type="entry name" value="Alanine_dh"/>
    <property type="match status" value="1"/>
</dbReference>
<dbReference type="SUPFAM" id="SSF52283">
    <property type="entry name" value="Formate/glycerate dehydrogenase catalytic domain-like"/>
    <property type="match status" value="1"/>
</dbReference>
<dbReference type="PANTHER" id="PTHR42795">
    <property type="entry name" value="ALANINE DEHYDROGENASE"/>
    <property type="match status" value="1"/>
</dbReference>
<dbReference type="EC" id="1.4.1.1" evidence="2 5"/>
<feature type="active site" description="Proton donor/acceptor" evidence="6">
    <location>
        <position position="270"/>
    </location>
</feature>
<feature type="binding site" evidence="8">
    <location>
        <begin position="239"/>
        <end position="240"/>
    </location>
    <ligand>
        <name>NAD(+)</name>
        <dbReference type="ChEBI" id="CHEBI:57540"/>
    </ligand>
</feature>
<comment type="catalytic activity">
    <reaction evidence="5">
        <text>L-alanine + NAD(+) + H2O = pyruvate + NH4(+) + NADH + H(+)</text>
        <dbReference type="Rhea" id="RHEA:18405"/>
        <dbReference type="ChEBI" id="CHEBI:15361"/>
        <dbReference type="ChEBI" id="CHEBI:15377"/>
        <dbReference type="ChEBI" id="CHEBI:15378"/>
        <dbReference type="ChEBI" id="CHEBI:28938"/>
        <dbReference type="ChEBI" id="CHEBI:57540"/>
        <dbReference type="ChEBI" id="CHEBI:57945"/>
        <dbReference type="ChEBI" id="CHEBI:57972"/>
        <dbReference type="EC" id="1.4.1.1"/>
    </reaction>
</comment>
<evidence type="ECO:0000313" key="11">
    <source>
        <dbReference type="EMBL" id="ERL49752.1"/>
    </source>
</evidence>
<feature type="binding site" evidence="7">
    <location>
        <position position="15"/>
    </location>
    <ligand>
        <name>substrate</name>
    </ligand>
</feature>
<comment type="caution">
    <text evidence="11">The sequence shown here is derived from an EMBL/GenBank/DDBJ whole genome shotgun (WGS) entry which is preliminary data.</text>
</comment>
<dbReference type="InterPro" id="IPR036291">
    <property type="entry name" value="NAD(P)-bd_dom_sf"/>
</dbReference>
<dbReference type="CDD" id="cd05305">
    <property type="entry name" value="L-AlaDH"/>
    <property type="match status" value="1"/>
</dbReference>
<dbReference type="EMBL" id="AVBC01000039">
    <property type="protein sequence ID" value="ERL49752.1"/>
    <property type="molecule type" value="Genomic_DNA"/>
</dbReference>
<evidence type="ECO:0000259" key="10">
    <source>
        <dbReference type="SMART" id="SM01003"/>
    </source>
</evidence>
<dbReference type="InterPro" id="IPR007698">
    <property type="entry name" value="AlaDH/PNT_NAD(H)-bd"/>
</dbReference>
<organism evidence="11 12">
    <name type="scientific">Halomonas huangheensis</name>
    <dbReference type="NCBI Taxonomy" id="1178482"/>
    <lineage>
        <taxon>Bacteria</taxon>
        <taxon>Pseudomonadati</taxon>
        <taxon>Pseudomonadota</taxon>
        <taxon>Gammaproteobacteria</taxon>
        <taxon>Oceanospirillales</taxon>
        <taxon>Halomonadaceae</taxon>
        <taxon>Halomonas</taxon>
    </lineage>
</organism>
<name>W1N2E5_9GAMM</name>
<dbReference type="SMART" id="SM01002">
    <property type="entry name" value="AlaDh_PNT_C"/>
    <property type="match status" value="1"/>
</dbReference>